<dbReference type="InterPro" id="IPR017853">
    <property type="entry name" value="GH"/>
</dbReference>
<dbReference type="PANTHER" id="PTHR34135:SF2">
    <property type="entry name" value="LYSOZYME"/>
    <property type="match status" value="1"/>
</dbReference>
<dbReference type="Pfam" id="PF01183">
    <property type="entry name" value="Glyco_hydro_25"/>
    <property type="match status" value="1"/>
</dbReference>
<evidence type="ECO:0000256" key="4">
    <source>
        <dbReference type="SAM" id="Phobius"/>
    </source>
</evidence>
<name>A0A4R1QMG5_9FIRM</name>
<dbReference type="Gene3D" id="3.20.20.80">
    <property type="entry name" value="Glycosidases"/>
    <property type="match status" value="1"/>
</dbReference>
<protein>
    <submittedName>
        <fullName evidence="5">Glycosyl hydrolase family 25</fullName>
    </submittedName>
</protein>
<dbReference type="PROSITE" id="PS51904">
    <property type="entry name" value="GLYCOSYL_HYDROL_F25_2"/>
    <property type="match status" value="1"/>
</dbReference>
<dbReference type="SUPFAM" id="SSF51445">
    <property type="entry name" value="(Trans)glycosidases"/>
    <property type="match status" value="1"/>
</dbReference>
<comment type="caution">
    <text evidence="5">The sequence shown here is derived from an EMBL/GenBank/DDBJ whole genome shotgun (WGS) entry which is preliminary data.</text>
</comment>
<evidence type="ECO:0000313" key="6">
    <source>
        <dbReference type="Proteomes" id="UP000295184"/>
    </source>
</evidence>
<evidence type="ECO:0000256" key="3">
    <source>
        <dbReference type="ARBA" id="ARBA00023295"/>
    </source>
</evidence>
<dbReference type="GO" id="GO:0016052">
    <property type="term" value="P:carbohydrate catabolic process"/>
    <property type="evidence" value="ECO:0007669"/>
    <property type="project" value="TreeGrafter"/>
</dbReference>
<keyword evidence="4" id="KW-0472">Membrane</keyword>
<keyword evidence="3" id="KW-0326">Glycosidase</keyword>
<gene>
    <name evidence="5" type="ORF">EDD77_1582</name>
</gene>
<reference evidence="5 6" key="1">
    <citation type="submission" date="2019-03" db="EMBL/GenBank/DDBJ databases">
        <title>Genomic Encyclopedia of Type Strains, Phase IV (KMG-IV): sequencing the most valuable type-strain genomes for metagenomic binning, comparative biology and taxonomic classification.</title>
        <authorList>
            <person name="Goeker M."/>
        </authorList>
    </citation>
    <scope>NUCLEOTIDE SEQUENCE [LARGE SCALE GENOMIC DNA]</scope>
    <source>
        <strain evidence="5 6">DSM 100451</strain>
    </source>
</reference>
<keyword evidence="4" id="KW-1133">Transmembrane helix</keyword>
<sequence length="337" mass="37081">MALKYEINPPAPGVDVSRYQGNVDWPRVKAAGYAFAFVRLGYANGDGSIVADPYFERNVTGAAAAGLDVGVYLYSYIDSEAHARIAAARVLELLAEHTLTLPVVLDYEHAAKYKEFSREKNTAICNAFMGCIAAAGYLPMFYSYTSFVNSYMDMETLDRYEGLWIANYTGKIGVDNAAVWQHSSSGSVPGVQGRCDLNRMYCDLPRIVRESYTPGAVEFVPLSGKQLEVFDSSRCEYFTAPSIHAVVMNADGKTDKLPEGTYAVLALADTLVDGYPMVQIEHAGKTVYAAVLDDRCRLADAPDEGLDLHLVPMPNEGDRRNIRTYCEGLGFSAEFIW</sequence>
<keyword evidence="2 5" id="KW-0378">Hydrolase</keyword>
<dbReference type="Proteomes" id="UP000295184">
    <property type="component" value="Unassembled WGS sequence"/>
</dbReference>
<dbReference type="STRING" id="1650663.GCA_001486665_00021"/>
<comment type="similarity">
    <text evidence="1">Belongs to the glycosyl hydrolase 25 family.</text>
</comment>
<evidence type="ECO:0000256" key="2">
    <source>
        <dbReference type="ARBA" id="ARBA00022801"/>
    </source>
</evidence>
<proteinExistence type="inferred from homology"/>
<dbReference type="SMART" id="SM00641">
    <property type="entry name" value="Glyco_25"/>
    <property type="match status" value="1"/>
</dbReference>
<keyword evidence="4" id="KW-0812">Transmembrane</keyword>
<dbReference type="InterPro" id="IPR002053">
    <property type="entry name" value="Glyco_hydro_25"/>
</dbReference>
<evidence type="ECO:0000313" key="5">
    <source>
        <dbReference type="EMBL" id="TCL48364.1"/>
    </source>
</evidence>
<dbReference type="OrthoDB" id="9765879at2"/>
<dbReference type="GO" id="GO:0016998">
    <property type="term" value="P:cell wall macromolecule catabolic process"/>
    <property type="evidence" value="ECO:0007669"/>
    <property type="project" value="InterPro"/>
</dbReference>
<dbReference type="PANTHER" id="PTHR34135">
    <property type="entry name" value="LYSOZYME"/>
    <property type="match status" value="1"/>
</dbReference>
<dbReference type="CDD" id="cd06414">
    <property type="entry name" value="GH25_LytC-like"/>
    <property type="match status" value="1"/>
</dbReference>
<dbReference type="AlphaFoldDB" id="A0A4R1QMG5"/>
<dbReference type="GO" id="GO:0009253">
    <property type="term" value="P:peptidoglycan catabolic process"/>
    <property type="evidence" value="ECO:0007669"/>
    <property type="project" value="InterPro"/>
</dbReference>
<dbReference type="EMBL" id="SLUM01000058">
    <property type="protein sequence ID" value="TCL48364.1"/>
    <property type="molecule type" value="Genomic_DNA"/>
</dbReference>
<evidence type="ECO:0000256" key="1">
    <source>
        <dbReference type="ARBA" id="ARBA00010646"/>
    </source>
</evidence>
<feature type="transmembrane region" description="Helical" evidence="4">
    <location>
        <begin position="123"/>
        <end position="144"/>
    </location>
</feature>
<organism evidence="5 6">
    <name type="scientific">Allofournierella massiliensis</name>
    <dbReference type="NCBI Taxonomy" id="1650663"/>
    <lineage>
        <taxon>Bacteria</taxon>
        <taxon>Bacillati</taxon>
        <taxon>Bacillota</taxon>
        <taxon>Clostridia</taxon>
        <taxon>Eubacteriales</taxon>
        <taxon>Oscillospiraceae</taxon>
        <taxon>Allofournierella</taxon>
    </lineage>
</organism>
<dbReference type="GO" id="GO:0003796">
    <property type="term" value="F:lysozyme activity"/>
    <property type="evidence" value="ECO:0007669"/>
    <property type="project" value="InterPro"/>
</dbReference>
<accession>A0A4R1QMG5</accession>
<dbReference type="RefSeq" id="WP_058962564.1">
    <property type="nucleotide sequence ID" value="NZ_CABKVM010000007.1"/>
</dbReference>
<dbReference type="GeneID" id="97379924"/>
<dbReference type="InterPro" id="IPR018077">
    <property type="entry name" value="Glyco_hydro_fam25_subgr"/>
</dbReference>